<dbReference type="InterPro" id="IPR051327">
    <property type="entry name" value="MATE_MepA_subfamily"/>
</dbReference>
<dbReference type="RefSeq" id="WP_162362433.1">
    <property type="nucleotide sequence ID" value="NZ_CP047591.1"/>
</dbReference>
<feature type="transmembrane region" description="Helical" evidence="7">
    <location>
        <begin position="349"/>
        <end position="371"/>
    </location>
</feature>
<dbReference type="PIRSF" id="PIRSF006603">
    <property type="entry name" value="DinF"/>
    <property type="match status" value="1"/>
</dbReference>
<evidence type="ECO:0000256" key="4">
    <source>
        <dbReference type="ARBA" id="ARBA00022692"/>
    </source>
</evidence>
<evidence type="ECO:0000256" key="3">
    <source>
        <dbReference type="ARBA" id="ARBA00022475"/>
    </source>
</evidence>
<keyword evidence="5 7" id="KW-1133">Transmembrane helix</keyword>
<feature type="transmembrane region" description="Helical" evidence="7">
    <location>
        <begin position="133"/>
        <end position="151"/>
    </location>
</feature>
<dbReference type="Pfam" id="PF01554">
    <property type="entry name" value="MatE"/>
    <property type="match status" value="2"/>
</dbReference>
<dbReference type="GO" id="GO:0015297">
    <property type="term" value="F:antiporter activity"/>
    <property type="evidence" value="ECO:0007669"/>
    <property type="project" value="InterPro"/>
</dbReference>
<dbReference type="KEGG" id="amic:Ami3637_09885"/>
<feature type="transmembrane region" description="Helical" evidence="7">
    <location>
        <begin position="254"/>
        <end position="276"/>
    </location>
</feature>
<evidence type="ECO:0000313" key="8">
    <source>
        <dbReference type="EMBL" id="QHI72666.1"/>
    </source>
</evidence>
<evidence type="ECO:0000256" key="6">
    <source>
        <dbReference type="ARBA" id="ARBA00023136"/>
    </source>
</evidence>
<organism evidence="8 9">
    <name type="scientific">Aminipila terrae</name>
    <dbReference type="NCBI Taxonomy" id="2697030"/>
    <lineage>
        <taxon>Bacteria</taxon>
        <taxon>Bacillati</taxon>
        <taxon>Bacillota</taxon>
        <taxon>Clostridia</taxon>
        <taxon>Peptostreptococcales</taxon>
        <taxon>Anaerovoracaceae</taxon>
        <taxon>Aminipila</taxon>
    </lineage>
</organism>
<dbReference type="EMBL" id="CP047591">
    <property type="protein sequence ID" value="QHI72666.1"/>
    <property type="molecule type" value="Genomic_DNA"/>
</dbReference>
<dbReference type="InterPro" id="IPR048279">
    <property type="entry name" value="MdtK-like"/>
</dbReference>
<keyword evidence="2" id="KW-0813">Transport</keyword>
<accession>A0A6P1MLZ4</accession>
<feature type="transmembrane region" description="Helical" evidence="7">
    <location>
        <begin position="92"/>
        <end position="113"/>
    </location>
</feature>
<feature type="transmembrane region" description="Helical" evidence="7">
    <location>
        <begin position="49"/>
        <end position="71"/>
    </location>
</feature>
<feature type="transmembrane region" description="Helical" evidence="7">
    <location>
        <begin position="309"/>
        <end position="329"/>
    </location>
</feature>
<keyword evidence="4 7" id="KW-0812">Transmembrane</keyword>
<evidence type="ECO:0000313" key="9">
    <source>
        <dbReference type="Proteomes" id="UP000463883"/>
    </source>
</evidence>
<keyword evidence="3" id="KW-1003">Cell membrane</keyword>
<dbReference type="GO" id="GO:0005886">
    <property type="term" value="C:plasma membrane"/>
    <property type="evidence" value="ECO:0007669"/>
    <property type="project" value="UniProtKB-SubCell"/>
</dbReference>
<feature type="transmembrane region" description="Helical" evidence="7">
    <location>
        <begin position="188"/>
        <end position="208"/>
    </location>
</feature>
<evidence type="ECO:0008006" key="10">
    <source>
        <dbReference type="Google" id="ProtNLM"/>
    </source>
</evidence>
<name>A0A6P1MLZ4_9FIRM</name>
<dbReference type="GO" id="GO:0042910">
    <property type="term" value="F:xenobiotic transmembrane transporter activity"/>
    <property type="evidence" value="ECO:0007669"/>
    <property type="project" value="InterPro"/>
</dbReference>
<sequence length="433" mass="46421">MKERNVAEQFSKYVIPSMLTMILTGFYGIVDGFFIGQVMGDDGLAAINIAWPLLSLISSAGIGIGTGGAIIMSIKKGSGEFEEARKAEGTTIVMLFFASVAATIIYLFFSPMFLRFLGADGVLFKYGLSYMKVIAWGAFFQIMGAGLNPILKNLGKPVFAMLIMIVGMFVNIFLDWAALYVFDWGLGGVAFATCAGQASVAVFAAMAVIKDKLGNSWYIPDRKLSKDILKIGASPFGLTMAPGVVIIFTNLQALHYGGTAGVAVYTVMSYAAYLVYSLMQGLADGVQPIISFCKGAEDYPALKHVVKKAFGLAGIICVILMAATALARYQFPIIYGVSQEVAAASVPAMLALVLAIPFIAIARIMSAYFYAIDDGRNASILVYADPFVFTPIFLLLLPIFCGISGIWLAYPATQISISLLSVMLKKTSNRGLL</sequence>
<dbReference type="InterPro" id="IPR002528">
    <property type="entry name" value="MATE_fam"/>
</dbReference>
<reference evidence="8 9" key="1">
    <citation type="submission" date="2020-01" db="EMBL/GenBank/DDBJ databases">
        <title>Genomic analysis of Aminipila sp. CBA3637.</title>
        <authorList>
            <person name="Kim Y.B."/>
            <person name="Roh S.W."/>
        </authorList>
    </citation>
    <scope>NUCLEOTIDE SEQUENCE [LARGE SCALE GENOMIC DNA]</scope>
    <source>
        <strain evidence="8 9">CBA3637</strain>
    </source>
</reference>
<dbReference type="AlphaFoldDB" id="A0A6P1MLZ4"/>
<dbReference type="Proteomes" id="UP000463883">
    <property type="component" value="Chromosome"/>
</dbReference>
<proteinExistence type="predicted"/>
<evidence type="ECO:0000256" key="7">
    <source>
        <dbReference type="SAM" id="Phobius"/>
    </source>
</evidence>
<keyword evidence="9" id="KW-1185">Reference proteome</keyword>
<feature type="transmembrane region" description="Helical" evidence="7">
    <location>
        <begin position="12"/>
        <end position="29"/>
    </location>
</feature>
<evidence type="ECO:0000256" key="2">
    <source>
        <dbReference type="ARBA" id="ARBA00022448"/>
    </source>
</evidence>
<dbReference type="PANTHER" id="PTHR43823:SF3">
    <property type="entry name" value="MULTIDRUG EXPORT PROTEIN MEPA"/>
    <property type="match status" value="1"/>
</dbReference>
<gene>
    <name evidence="8" type="ORF">Ami3637_09885</name>
</gene>
<protein>
    <recommendedName>
        <fullName evidence="10">MATE family efflux transporter</fullName>
    </recommendedName>
</protein>
<feature type="transmembrane region" description="Helical" evidence="7">
    <location>
        <begin position="380"/>
        <end position="400"/>
    </location>
</feature>
<comment type="subcellular location">
    <subcellularLocation>
        <location evidence="1">Cell membrane</location>
        <topology evidence="1">Multi-pass membrane protein</topology>
    </subcellularLocation>
</comment>
<evidence type="ECO:0000256" key="5">
    <source>
        <dbReference type="ARBA" id="ARBA00022989"/>
    </source>
</evidence>
<keyword evidence="6 7" id="KW-0472">Membrane</keyword>
<feature type="transmembrane region" description="Helical" evidence="7">
    <location>
        <begin position="158"/>
        <end position="182"/>
    </location>
</feature>
<feature type="transmembrane region" description="Helical" evidence="7">
    <location>
        <begin position="228"/>
        <end position="248"/>
    </location>
</feature>
<dbReference type="PANTHER" id="PTHR43823">
    <property type="entry name" value="SPORULATION PROTEIN YKVU"/>
    <property type="match status" value="1"/>
</dbReference>
<evidence type="ECO:0000256" key="1">
    <source>
        <dbReference type="ARBA" id="ARBA00004651"/>
    </source>
</evidence>